<gene>
    <name evidence="1" type="ORF">M9458_037627</name>
</gene>
<protein>
    <submittedName>
        <fullName evidence="1">Uncharacterized protein</fullName>
    </submittedName>
</protein>
<organism evidence="1 2">
    <name type="scientific">Cirrhinus mrigala</name>
    <name type="common">Mrigala</name>
    <dbReference type="NCBI Taxonomy" id="683832"/>
    <lineage>
        <taxon>Eukaryota</taxon>
        <taxon>Metazoa</taxon>
        <taxon>Chordata</taxon>
        <taxon>Craniata</taxon>
        <taxon>Vertebrata</taxon>
        <taxon>Euteleostomi</taxon>
        <taxon>Actinopterygii</taxon>
        <taxon>Neopterygii</taxon>
        <taxon>Teleostei</taxon>
        <taxon>Ostariophysi</taxon>
        <taxon>Cypriniformes</taxon>
        <taxon>Cyprinidae</taxon>
        <taxon>Labeoninae</taxon>
        <taxon>Labeonini</taxon>
        <taxon>Cirrhinus</taxon>
    </lineage>
</organism>
<accession>A0ABD0NZ28</accession>
<name>A0ABD0NZ28_CIRMR</name>
<keyword evidence="2" id="KW-1185">Reference proteome</keyword>
<feature type="non-terminal residue" evidence="1">
    <location>
        <position position="1"/>
    </location>
</feature>
<evidence type="ECO:0000313" key="1">
    <source>
        <dbReference type="EMBL" id="KAL0165783.1"/>
    </source>
</evidence>
<reference evidence="1 2" key="1">
    <citation type="submission" date="2024-05" db="EMBL/GenBank/DDBJ databases">
        <title>Genome sequencing and assembly of Indian major carp, Cirrhinus mrigala (Hamilton, 1822).</title>
        <authorList>
            <person name="Mohindra V."/>
            <person name="Chowdhury L.M."/>
            <person name="Lal K."/>
            <person name="Jena J.K."/>
        </authorList>
    </citation>
    <scope>NUCLEOTIDE SEQUENCE [LARGE SCALE GENOMIC DNA]</scope>
    <source>
        <strain evidence="1">CM1030</strain>
        <tissue evidence="1">Blood</tissue>
    </source>
</reference>
<sequence length="55" mass="6368">RPLLHASRHRDGRGGVPLKKMMFIKTCSCHHNCPRENDIFLASNSRRMIGDYDND</sequence>
<proteinExistence type="predicted"/>
<comment type="caution">
    <text evidence="1">The sequence shown here is derived from an EMBL/GenBank/DDBJ whole genome shotgun (WGS) entry which is preliminary data.</text>
</comment>
<dbReference type="Proteomes" id="UP001529510">
    <property type="component" value="Unassembled WGS sequence"/>
</dbReference>
<evidence type="ECO:0000313" key="2">
    <source>
        <dbReference type="Proteomes" id="UP001529510"/>
    </source>
</evidence>
<feature type="non-terminal residue" evidence="1">
    <location>
        <position position="55"/>
    </location>
</feature>
<dbReference type="AlphaFoldDB" id="A0ABD0NZ28"/>
<dbReference type="EMBL" id="JAMKFB020000019">
    <property type="protein sequence ID" value="KAL0165783.1"/>
    <property type="molecule type" value="Genomic_DNA"/>
</dbReference>